<dbReference type="EMBL" id="CP001107">
    <property type="protein sequence ID" value="ACR74782.1"/>
    <property type="molecule type" value="Genomic_DNA"/>
</dbReference>
<protein>
    <submittedName>
        <fullName evidence="2">Uncharacterized protein</fullName>
    </submittedName>
</protein>
<name>C4ZGI5_AGARV</name>
<dbReference type="Proteomes" id="UP000001477">
    <property type="component" value="Chromosome"/>
</dbReference>
<dbReference type="KEGG" id="ere:EUBREC_1020"/>
<reference evidence="2 3" key="1">
    <citation type="journal article" date="2009" name="Proc. Natl. Acad. Sci. U.S.A.">
        <title>Characterizing a model human gut microbiota composed of members of its two dominant bacterial phyla.</title>
        <authorList>
            <person name="Mahowald M.A."/>
            <person name="Rey F.E."/>
            <person name="Seedorf H."/>
            <person name="Turnbaugh P.J."/>
            <person name="Fulton R.S."/>
            <person name="Wollam A."/>
            <person name="Shah N."/>
            <person name="Wang C."/>
            <person name="Magrini V."/>
            <person name="Wilson R.K."/>
            <person name="Cantarel B.L."/>
            <person name="Coutinho P.M."/>
            <person name="Henrissat B."/>
            <person name="Crock L.W."/>
            <person name="Russell A."/>
            <person name="Verberkmoes N.C."/>
            <person name="Hettich R.L."/>
            <person name="Gordon J.I."/>
        </authorList>
    </citation>
    <scope>NUCLEOTIDE SEQUENCE [LARGE SCALE GENOMIC DNA]</scope>
    <source>
        <strain evidence="3">ATCC 33656 / DSM 3377 / JCM 17463 / KCTC 5835 / LMG 30912 / VPI 0990</strain>
    </source>
</reference>
<evidence type="ECO:0000256" key="1">
    <source>
        <dbReference type="SAM" id="Phobius"/>
    </source>
</evidence>
<feature type="transmembrane region" description="Helical" evidence="1">
    <location>
        <begin position="14"/>
        <end position="36"/>
    </location>
</feature>
<gene>
    <name evidence="2" type="ordered locus">EUBREC_1020</name>
</gene>
<keyword evidence="1" id="KW-0812">Transmembrane</keyword>
<evidence type="ECO:0000313" key="2">
    <source>
        <dbReference type="EMBL" id="ACR74782.1"/>
    </source>
</evidence>
<dbReference type="HOGENOM" id="CLU_2972693_0_0_9"/>
<dbReference type="PaxDb" id="515619-EUBREC_1020"/>
<dbReference type="STRING" id="515619.EUBREC_1020"/>
<proteinExistence type="predicted"/>
<sequence>MCPAVFAVSRLSLFYNRIIGICLIFLLPFCGFNATIKPKHYISVERHHSTHFYRCVSL</sequence>
<keyword evidence="1" id="KW-1133">Transmembrane helix</keyword>
<evidence type="ECO:0000313" key="3">
    <source>
        <dbReference type="Proteomes" id="UP000001477"/>
    </source>
</evidence>
<keyword evidence="1" id="KW-0472">Membrane</keyword>
<dbReference type="AlphaFoldDB" id="C4ZGI5"/>
<accession>C4ZGI5</accession>
<organism evidence="2 3">
    <name type="scientific">Agathobacter rectalis (strain ATCC 33656 / DSM 3377 / JCM 17463 / KCTC 5835 / VPI 0990)</name>
    <name type="common">Eubacterium rectale</name>
    <dbReference type="NCBI Taxonomy" id="515619"/>
    <lineage>
        <taxon>Bacteria</taxon>
        <taxon>Bacillati</taxon>
        <taxon>Bacillota</taxon>
        <taxon>Clostridia</taxon>
        <taxon>Lachnospirales</taxon>
        <taxon>Lachnospiraceae</taxon>
        <taxon>Agathobacter</taxon>
    </lineage>
</organism>